<sequence length="115" mass="12288">MLTTASSSAKLEGITRLPPLAEPHAEPQFPNLGYVNPASSVSDGSLDLVFVSVERGFAAYFSALVEWTPKLRAGGILVAFYALTTSDAAAAIYIFAAQRGLELHLATHRCAFFVK</sequence>
<proteinExistence type="predicted"/>
<organism evidence="1 2">
    <name type="scientific">Polarella glacialis</name>
    <name type="common">Dinoflagellate</name>
    <dbReference type="NCBI Taxonomy" id="89957"/>
    <lineage>
        <taxon>Eukaryota</taxon>
        <taxon>Sar</taxon>
        <taxon>Alveolata</taxon>
        <taxon>Dinophyceae</taxon>
        <taxon>Suessiales</taxon>
        <taxon>Suessiaceae</taxon>
        <taxon>Polarella</taxon>
    </lineage>
</organism>
<evidence type="ECO:0000313" key="1">
    <source>
        <dbReference type="EMBL" id="CAE8732638.1"/>
    </source>
</evidence>
<gene>
    <name evidence="1" type="ORF">PGLA2088_LOCUS46481</name>
</gene>
<evidence type="ECO:0008006" key="3">
    <source>
        <dbReference type="Google" id="ProtNLM"/>
    </source>
</evidence>
<dbReference type="Proteomes" id="UP000626109">
    <property type="component" value="Unassembled WGS sequence"/>
</dbReference>
<accession>A0A813LHS6</accession>
<name>A0A813LHS6_POLGL</name>
<dbReference type="AlphaFoldDB" id="A0A813LHS6"/>
<reference evidence="1" key="1">
    <citation type="submission" date="2021-02" db="EMBL/GenBank/DDBJ databases">
        <authorList>
            <person name="Dougan E. K."/>
            <person name="Rhodes N."/>
            <person name="Thang M."/>
            <person name="Chan C."/>
        </authorList>
    </citation>
    <scope>NUCLEOTIDE SEQUENCE</scope>
</reference>
<evidence type="ECO:0000313" key="2">
    <source>
        <dbReference type="Proteomes" id="UP000626109"/>
    </source>
</evidence>
<comment type="caution">
    <text evidence="1">The sequence shown here is derived from an EMBL/GenBank/DDBJ whole genome shotgun (WGS) entry which is preliminary data.</text>
</comment>
<protein>
    <recommendedName>
        <fullName evidence="3">Methyltransferase type 11 domain-containing protein</fullName>
    </recommendedName>
</protein>
<dbReference type="EMBL" id="CAJNNW010036197">
    <property type="protein sequence ID" value="CAE8732638.1"/>
    <property type="molecule type" value="Genomic_DNA"/>
</dbReference>